<organism evidence="3 4">
    <name type="scientific">Sinanodonta woodiana</name>
    <name type="common">Chinese pond mussel</name>
    <name type="synonym">Anodonta woodiana</name>
    <dbReference type="NCBI Taxonomy" id="1069815"/>
    <lineage>
        <taxon>Eukaryota</taxon>
        <taxon>Metazoa</taxon>
        <taxon>Spiralia</taxon>
        <taxon>Lophotrochozoa</taxon>
        <taxon>Mollusca</taxon>
        <taxon>Bivalvia</taxon>
        <taxon>Autobranchia</taxon>
        <taxon>Heteroconchia</taxon>
        <taxon>Palaeoheterodonta</taxon>
        <taxon>Unionida</taxon>
        <taxon>Unionoidea</taxon>
        <taxon>Unionidae</taxon>
        <taxon>Unioninae</taxon>
        <taxon>Sinanodonta</taxon>
    </lineage>
</organism>
<sequence length="469" mass="54125">MTDKDILRTRNVLNAICKYMRKLQHGYLVFHDLHGTKCSFTAETHYHFVGELKHKEGKIRSQDNGIWQNNFFQELRGVVKGNMFDCKSEKILYMENMTGYLKQPPRQLIGTTSIAMDRHYTETSVKETVGKKSPARGTKRRIEGEEYEEPEAPKRQRVGNDKRQRRPGDRLKTLMDLMRKYKRNDIHKMLKEAIRKDEDEDYDTLLDFLAVPSNRIVAQNAAKLLCSSEPQEINEHLDVNKLLSVEQSRELFKARAKEKRGCVKSGTYWLLCLFATMFRKVPKRNTFLCVGAASSGMTFWTDPVLCLQQYVGLSANDSHFCFAELAHSKVGLINELKFNRDTLEIYKQIGEGKDCMVPVKNQGLGSCDAQPIIVTAMEERSFYFHFNSKSKVLAEHKSKNTNKGINPYWLKGVFSVLIEAIEGVNVPDLIEKRDFNDPIWRKLDELLCMDETKDGIYGEVDSESSDDEW</sequence>
<feature type="region of interest" description="Disordered" evidence="1">
    <location>
        <begin position="125"/>
        <end position="168"/>
    </location>
</feature>
<dbReference type="Gene3D" id="3.40.50.300">
    <property type="entry name" value="P-loop containing nucleotide triphosphate hydrolases"/>
    <property type="match status" value="1"/>
</dbReference>
<accession>A0ABD3WGL8</accession>
<dbReference type="InterPro" id="IPR001257">
    <property type="entry name" value="Parvovirus_NS1_helicase"/>
</dbReference>
<dbReference type="InterPro" id="IPR027417">
    <property type="entry name" value="P-loop_NTPase"/>
</dbReference>
<keyword evidence="4" id="KW-1185">Reference proteome</keyword>
<feature type="domain" description="Parvovirus non-structural protein 1 helicase" evidence="2">
    <location>
        <begin position="273"/>
        <end position="394"/>
    </location>
</feature>
<gene>
    <name evidence="3" type="ORF">ACJMK2_039644</name>
</gene>
<comment type="caution">
    <text evidence="3">The sequence shown here is derived from an EMBL/GenBank/DDBJ whole genome shotgun (WGS) entry which is preliminary data.</text>
</comment>
<reference evidence="3 4" key="1">
    <citation type="submission" date="2024-11" db="EMBL/GenBank/DDBJ databases">
        <title>Chromosome-level genome assembly of the freshwater bivalve Anodonta woodiana.</title>
        <authorList>
            <person name="Chen X."/>
        </authorList>
    </citation>
    <scope>NUCLEOTIDE SEQUENCE [LARGE SCALE GENOMIC DNA]</scope>
    <source>
        <strain evidence="3">MN2024</strain>
        <tissue evidence="3">Gills</tissue>
    </source>
</reference>
<protein>
    <recommendedName>
        <fullName evidence="2">Parvovirus non-structural protein 1 helicase domain-containing protein</fullName>
    </recommendedName>
</protein>
<dbReference type="SUPFAM" id="SSF52540">
    <property type="entry name" value="P-loop containing nucleoside triphosphate hydrolases"/>
    <property type="match status" value="1"/>
</dbReference>
<name>A0ABD3WGL8_SINWO</name>
<dbReference type="AlphaFoldDB" id="A0ABD3WGL8"/>
<evidence type="ECO:0000259" key="2">
    <source>
        <dbReference type="Pfam" id="PF01057"/>
    </source>
</evidence>
<dbReference type="Pfam" id="PF01057">
    <property type="entry name" value="Parvo_NS1"/>
    <property type="match status" value="1"/>
</dbReference>
<dbReference type="EMBL" id="JBJQND010000007">
    <property type="protein sequence ID" value="KAL3871660.1"/>
    <property type="molecule type" value="Genomic_DNA"/>
</dbReference>
<evidence type="ECO:0000256" key="1">
    <source>
        <dbReference type="SAM" id="MobiDB-lite"/>
    </source>
</evidence>
<proteinExistence type="predicted"/>
<evidence type="ECO:0000313" key="3">
    <source>
        <dbReference type="EMBL" id="KAL3871660.1"/>
    </source>
</evidence>
<feature type="compositionally biased region" description="Basic and acidic residues" evidence="1">
    <location>
        <begin position="151"/>
        <end position="168"/>
    </location>
</feature>
<evidence type="ECO:0000313" key="4">
    <source>
        <dbReference type="Proteomes" id="UP001634394"/>
    </source>
</evidence>
<dbReference type="Proteomes" id="UP001634394">
    <property type="component" value="Unassembled WGS sequence"/>
</dbReference>